<proteinExistence type="predicted"/>
<gene>
    <name evidence="1" type="ORF">ENS06_04050</name>
</gene>
<comment type="caution">
    <text evidence="1">The sequence shown here is derived from an EMBL/GenBank/DDBJ whole genome shotgun (WGS) entry which is preliminary data.</text>
</comment>
<name>A0A832A4D5_9BACT</name>
<accession>A0A832A4D5</accession>
<reference evidence="1" key="1">
    <citation type="journal article" date="2020" name="mSystems">
        <title>Genome- and Community-Level Interaction Insights into Carbon Utilization and Element Cycling Functions of Hydrothermarchaeota in Hydrothermal Sediment.</title>
        <authorList>
            <person name="Zhou Z."/>
            <person name="Liu Y."/>
            <person name="Xu W."/>
            <person name="Pan J."/>
            <person name="Luo Z.H."/>
            <person name="Li M."/>
        </authorList>
    </citation>
    <scope>NUCLEOTIDE SEQUENCE [LARGE SCALE GENOMIC DNA]</scope>
    <source>
        <strain evidence="1">SpSt-456</strain>
    </source>
</reference>
<protein>
    <submittedName>
        <fullName evidence="1">TIGR02757 family protein</fullName>
    </submittedName>
</protein>
<sequence>MFRLERLDLSQMGLFFSSLSPPAVPSIPLPIRHDALIKGSFCGGSFPFFQRRRGRPVNVSEHFRRFVEEIYDRYHHREMVPPDPLQCLYAYEDPAEREVAALVAASLAVGRAQSIVQQVSAVLSRMGPKPASFLKQADAEDVHRVCRGFRYRFFSENELRAFLGGVAETLRLYGSLESAMAHCLKRSKGDVVQALDLFAAHLARTAAADAVPKNRLVAVPSSGSACKRWHLFLRWMVRCDAVDPGGWSCLAPRDLIVPVDTHMFAIARTCRLTCRRQGDLKAALEITEGFRRIRPDDPVRYDFSLTRMAMKGKEFLDLWWSVSKPEKGEQQ</sequence>
<dbReference type="Pfam" id="PF09674">
    <property type="entry name" value="DUF2400"/>
    <property type="match status" value="1"/>
</dbReference>
<dbReference type="EMBL" id="DSTK01000013">
    <property type="protein sequence ID" value="HFK96484.1"/>
    <property type="molecule type" value="Genomic_DNA"/>
</dbReference>
<dbReference type="InterPro" id="IPR014127">
    <property type="entry name" value="CHP02757"/>
</dbReference>
<organism evidence="1">
    <name type="scientific">Desulfacinum infernum</name>
    <dbReference type="NCBI Taxonomy" id="35837"/>
    <lineage>
        <taxon>Bacteria</taxon>
        <taxon>Pseudomonadati</taxon>
        <taxon>Thermodesulfobacteriota</taxon>
        <taxon>Syntrophobacteria</taxon>
        <taxon>Syntrophobacterales</taxon>
        <taxon>Syntrophobacteraceae</taxon>
        <taxon>Desulfacinum</taxon>
    </lineage>
</organism>
<dbReference type="NCBIfam" id="TIGR02757">
    <property type="entry name" value="TIGR02757 family protein"/>
    <property type="match status" value="1"/>
</dbReference>
<dbReference type="AlphaFoldDB" id="A0A832A4D5"/>
<evidence type="ECO:0000313" key="1">
    <source>
        <dbReference type="EMBL" id="HFK96484.1"/>
    </source>
</evidence>